<evidence type="ECO:0000313" key="8">
    <source>
        <dbReference type="Proteomes" id="UP000887023"/>
    </source>
</evidence>
<feature type="DNA-binding region" description="H-T-H motif" evidence="4">
    <location>
        <begin position="29"/>
        <end position="48"/>
    </location>
</feature>
<accession>A0ABX8SDU4</accession>
<dbReference type="InterPro" id="IPR001647">
    <property type="entry name" value="HTH_TetR"/>
</dbReference>
<dbReference type="Gene3D" id="1.10.357.10">
    <property type="entry name" value="Tetracycline Repressor, domain 2"/>
    <property type="match status" value="1"/>
</dbReference>
<evidence type="ECO:0000256" key="1">
    <source>
        <dbReference type="ARBA" id="ARBA00023015"/>
    </source>
</evidence>
<gene>
    <name evidence="7" type="ORF">KV203_09415</name>
</gene>
<dbReference type="SUPFAM" id="SSF46689">
    <property type="entry name" value="Homeodomain-like"/>
    <property type="match status" value="1"/>
</dbReference>
<feature type="region of interest" description="Disordered" evidence="5">
    <location>
        <begin position="196"/>
        <end position="219"/>
    </location>
</feature>
<keyword evidence="8" id="KW-1185">Reference proteome</keyword>
<organism evidence="7 8">
    <name type="scientific">Skermania pinensis</name>
    <dbReference type="NCBI Taxonomy" id="39122"/>
    <lineage>
        <taxon>Bacteria</taxon>
        <taxon>Bacillati</taxon>
        <taxon>Actinomycetota</taxon>
        <taxon>Actinomycetes</taxon>
        <taxon>Mycobacteriales</taxon>
        <taxon>Gordoniaceae</taxon>
        <taxon>Skermania</taxon>
    </lineage>
</organism>
<evidence type="ECO:0000259" key="6">
    <source>
        <dbReference type="PROSITE" id="PS50977"/>
    </source>
</evidence>
<evidence type="ECO:0000256" key="3">
    <source>
        <dbReference type="ARBA" id="ARBA00023163"/>
    </source>
</evidence>
<dbReference type="Proteomes" id="UP000887023">
    <property type="component" value="Chromosome"/>
</dbReference>
<name>A0ABX8SDU4_9ACTN</name>
<dbReference type="EMBL" id="CP079105">
    <property type="protein sequence ID" value="QXQ15486.1"/>
    <property type="molecule type" value="Genomic_DNA"/>
</dbReference>
<evidence type="ECO:0000256" key="5">
    <source>
        <dbReference type="SAM" id="MobiDB-lite"/>
    </source>
</evidence>
<feature type="domain" description="HTH tetR-type" evidence="6">
    <location>
        <begin position="6"/>
        <end position="66"/>
    </location>
</feature>
<evidence type="ECO:0000256" key="4">
    <source>
        <dbReference type="PROSITE-ProRule" id="PRU00335"/>
    </source>
</evidence>
<dbReference type="PANTHER" id="PTHR30055:SF234">
    <property type="entry name" value="HTH-TYPE TRANSCRIPTIONAL REGULATOR BETI"/>
    <property type="match status" value="1"/>
</dbReference>
<proteinExistence type="predicted"/>
<dbReference type="InterPro" id="IPR009057">
    <property type="entry name" value="Homeodomain-like_sf"/>
</dbReference>
<evidence type="ECO:0000313" key="7">
    <source>
        <dbReference type="EMBL" id="QXQ15486.1"/>
    </source>
</evidence>
<sequence length="219" mass="23483">MPRPRTHDLDKVLDAAEALAVESGADAVTVRALAERTSVSNGAIYHAFGSRAGLVGRVWLRAARQFLAVQRAAVRGAIGAHDPADAVVVAADAPAAFLLEFPVRGRLLLTVGRRELLRSDDLPAELAAELRDLDAAVTELLVTLSEAMWGRADRTAVAVIRDCVVELPTALLLRGRRAPEPDSRERLAAAVRAILRLTPPDPSPAPEHTIRTADRKDPP</sequence>
<keyword evidence="1" id="KW-0805">Transcription regulation</keyword>
<protein>
    <submittedName>
        <fullName evidence="7">TetR/AcrR family transcriptional regulator</fullName>
    </submittedName>
</protein>
<keyword evidence="3" id="KW-0804">Transcription</keyword>
<reference evidence="7" key="1">
    <citation type="submission" date="2021-07" db="EMBL/GenBank/DDBJ databases">
        <title>Candidatus Kaistella beijingensis sp. nov. isolated from a municipal wastewater treatment plant is involved in sludge foaming.</title>
        <authorList>
            <person name="Song Y."/>
            <person name="Liu S.-J."/>
        </authorList>
    </citation>
    <scope>NUCLEOTIDE SEQUENCE</scope>
    <source>
        <strain evidence="7">DSM 43998</strain>
    </source>
</reference>
<feature type="compositionally biased region" description="Basic and acidic residues" evidence="5">
    <location>
        <begin position="208"/>
        <end position="219"/>
    </location>
</feature>
<keyword evidence="2 4" id="KW-0238">DNA-binding</keyword>
<dbReference type="RefSeq" id="WP_066468221.1">
    <property type="nucleotide sequence ID" value="NZ_CBCRUZ010000001.1"/>
</dbReference>
<evidence type="ECO:0000256" key="2">
    <source>
        <dbReference type="ARBA" id="ARBA00023125"/>
    </source>
</evidence>
<dbReference type="PROSITE" id="PS50977">
    <property type="entry name" value="HTH_TETR_2"/>
    <property type="match status" value="1"/>
</dbReference>
<dbReference type="InterPro" id="IPR050109">
    <property type="entry name" value="HTH-type_TetR-like_transc_reg"/>
</dbReference>
<dbReference type="PANTHER" id="PTHR30055">
    <property type="entry name" value="HTH-TYPE TRANSCRIPTIONAL REGULATOR RUTR"/>
    <property type="match status" value="1"/>
</dbReference>
<dbReference type="Pfam" id="PF00440">
    <property type="entry name" value="TetR_N"/>
    <property type="match status" value="1"/>
</dbReference>
<dbReference type="PRINTS" id="PR00455">
    <property type="entry name" value="HTHTETR"/>
</dbReference>